<comment type="caution">
    <text evidence="1">The sequence shown here is derived from an EMBL/GenBank/DDBJ whole genome shotgun (WGS) entry which is preliminary data.</text>
</comment>
<evidence type="ECO:0000313" key="1">
    <source>
        <dbReference type="EMBL" id="KAI3361326.1"/>
    </source>
</evidence>
<dbReference type="Proteomes" id="UP000831701">
    <property type="component" value="Chromosome 16"/>
</dbReference>
<keyword evidence="2" id="KW-1185">Reference proteome</keyword>
<gene>
    <name evidence="1" type="ORF">L3Q82_013504</name>
</gene>
<dbReference type="EMBL" id="CM041546">
    <property type="protein sequence ID" value="KAI3361326.1"/>
    <property type="molecule type" value="Genomic_DNA"/>
</dbReference>
<name>A0ACB8W0T7_9TELE</name>
<evidence type="ECO:0000313" key="2">
    <source>
        <dbReference type="Proteomes" id="UP000831701"/>
    </source>
</evidence>
<reference evidence="1" key="1">
    <citation type="submission" date="2022-04" db="EMBL/GenBank/DDBJ databases">
        <title>Jade perch genome.</title>
        <authorList>
            <person name="Chao B."/>
        </authorList>
    </citation>
    <scope>NUCLEOTIDE SEQUENCE</scope>
    <source>
        <strain evidence="1">CB-2022</strain>
    </source>
</reference>
<accession>A0ACB8W0T7</accession>
<organism evidence="1 2">
    <name type="scientific">Scortum barcoo</name>
    <name type="common">barcoo grunter</name>
    <dbReference type="NCBI Taxonomy" id="214431"/>
    <lineage>
        <taxon>Eukaryota</taxon>
        <taxon>Metazoa</taxon>
        <taxon>Chordata</taxon>
        <taxon>Craniata</taxon>
        <taxon>Vertebrata</taxon>
        <taxon>Euteleostomi</taxon>
        <taxon>Actinopterygii</taxon>
        <taxon>Neopterygii</taxon>
        <taxon>Teleostei</taxon>
        <taxon>Neoteleostei</taxon>
        <taxon>Acanthomorphata</taxon>
        <taxon>Eupercaria</taxon>
        <taxon>Centrarchiformes</taxon>
        <taxon>Terapontoidei</taxon>
        <taxon>Terapontidae</taxon>
        <taxon>Scortum</taxon>
    </lineage>
</organism>
<sequence length="630" mass="70940">MVAPVCFETLPADPLKHPLHFISHQLLISPAHPPICPSSISTVTSTFIASDAPSLHPSISPSPPSLPPTSAQGCQSFRDPSAVPMALKPVVFLLLWDLALFVHSVTSLCNVTCSTDYSTSLNCSCSGLVPTHNVFFHANCSGEYFDAVGSCEVKPPQSWCIMYPENLDDVASIGTTCTVTVSRQGDEETINVDESSSWDLSDVVKPLPPVDVQVTNTDGFYNITWDHNNQEDCLTYRVRIRDSTDLSKDPTYAPSVEKKQYLLDQMRLGLQPYVNYTVDVQAKMCPGNLYQGPWSEWSSTAGFKTTGPSEEIEGIDGRWWYLLFLFFPVLGLVLVVLSQIPNWQKRIQLIRYIPKPDDFFKPLYHNYEGNFKEWVKPVFSEYDYLRISSHIQMFSEKQHDVLQWANEKQSYSEDTETKQIGNFLHMLQPHSNSLLFFQDGGSSQGTGHSMGHISIHTVTLSGEEEFEEEVVSQGSVNTLRSYRHGESFGSFEEVNREDVGFDLAEHQLSRINRQRLPQREIQISNELSVENRNFQPHIQLNEPERVSLDSFASNEQSEDGYPRVDLDTLDSGFGECSSPGASDSNIAEQMDSDIFREHKGSNSNYVKQWMICSTIQEDSSNSENELNETQ</sequence>
<protein>
    <submittedName>
        <fullName evidence="1">Uncharacterized protein</fullName>
    </submittedName>
</protein>
<proteinExistence type="predicted"/>